<gene>
    <name evidence="6" type="ORF">BG006_004780</name>
</gene>
<evidence type="ECO:0000256" key="1">
    <source>
        <dbReference type="ARBA" id="ARBA00004141"/>
    </source>
</evidence>
<proteinExistence type="predicted"/>
<dbReference type="GO" id="GO:0016020">
    <property type="term" value="C:membrane"/>
    <property type="evidence" value="ECO:0007669"/>
    <property type="project" value="UniProtKB-SubCell"/>
</dbReference>
<protein>
    <recommendedName>
        <fullName evidence="8">Tetraspanin</fullName>
    </recommendedName>
</protein>
<keyword evidence="7" id="KW-1185">Reference proteome</keyword>
<dbReference type="InterPro" id="IPR018499">
    <property type="entry name" value="Tetraspanin/Peripherin"/>
</dbReference>
<feature type="transmembrane region" description="Helical" evidence="5">
    <location>
        <begin position="99"/>
        <end position="120"/>
    </location>
</feature>
<dbReference type="AlphaFoldDB" id="A0A9P5SKN6"/>
<name>A0A9P5SKN6_9FUNG</name>
<accession>A0A9P5SKN6</accession>
<feature type="transmembrane region" description="Helical" evidence="5">
    <location>
        <begin position="21"/>
        <end position="42"/>
    </location>
</feature>
<feature type="transmembrane region" description="Helical" evidence="5">
    <location>
        <begin position="192"/>
        <end position="214"/>
    </location>
</feature>
<evidence type="ECO:0000256" key="4">
    <source>
        <dbReference type="ARBA" id="ARBA00023136"/>
    </source>
</evidence>
<evidence type="ECO:0000313" key="7">
    <source>
        <dbReference type="Proteomes" id="UP000696485"/>
    </source>
</evidence>
<sequence>MLLEDSEAITTQQKKRFSCSWSSHIIPTVVLGAMFPTSVILARLLREQLNNSRPSSMDSGVALVPILSVGIDMASIAVLSISVLGLIGVIRGCRRLMNLYFGLVLAFIGVQVGYAVARFISGTSWIEASLERSWGDAYHKDPSMIYDLQTEFNCRGFKTQDDRAVDTPGSDVYLPPCSQVLETMYGSQLDRMGSMIVCIRLIQLGSVFLLSILFKYLAVLDSESSSIEPGSPSERSLSDDELPFFVPEKQLEDHDARIPLLFPESEEPECSNEAHFAESAIRRQGYQPVPGKVDESVVVVVVVA</sequence>
<comment type="caution">
    <text evidence="6">The sequence shown here is derived from an EMBL/GenBank/DDBJ whole genome shotgun (WGS) entry which is preliminary data.</text>
</comment>
<keyword evidence="4 5" id="KW-0472">Membrane</keyword>
<evidence type="ECO:0000256" key="3">
    <source>
        <dbReference type="ARBA" id="ARBA00022989"/>
    </source>
</evidence>
<keyword evidence="3 5" id="KW-1133">Transmembrane helix</keyword>
<dbReference type="Pfam" id="PF00335">
    <property type="entry name" value="Tetraspanin"/>
    <property type="match status" value="1"/>
</dbReference>
<organism evidence="6 7">
    <name type="scientific">Podila minutissima</name>
    <dbReference type="NCBI Taxonomy" id="64525"/>
    <lineage>
        <taxon>Eukaryota</taxon>
        <taxon>Fungi</taxon>
        <taxon>Fungi incertae sedis</taxon>
        <taxon>Mucoromycota</taxon>
        <taxon>Mortierellomycotina</taxon>
        <taxon>Mortierellomycetes</taxon>
        <taxon>Mortierellales</taxon>
        <taxon>Mortierellaceae</taxon>
        <taxon>Podila</taxon>
    </lineage>
</organism>
<keyword evidence="2 5" id="KW-0812">Transmembrane</keyword>
<feature type="transmembrane region" description="Helical" evidence="5">
    <location>
        <begin position="62"/>
        <end position="87"/>
    </location>
</feature>
<dbReference type="EMBL" id="JAAAUY010000265">
    <property type="protein sequence ID" value="KAF9332357.1"/>
    <property type="molecule type" value="Genomic_DNA"/>
</dbReference>
<comment type="subcellular location">
    <subcellularLocation>
        <location evidence="1">Membrane</location>
        <topology evidence="1">Multi-pass membrane protein</topology>
    </subcellularLocation>
</comment>
<evidence type="ECO:0000256" key="5">
    <source>
        <dbReference type="SAM" id="Phobius"/>
    </source>
</evidence>
<evidence type="ECO:0008006" key="8">
    <source>
        <dbReference type="Google" id="ProtNLM"/>
    </source>
</evidence>
<reference evidence="6" key="1">
    <citation type="journal article" date="2020" name="Fungal Divers.">
        <title>Resolving the Mortierellaceae phylogeny through synthesis of multi-gene phylogenetics and phylogenomics.</title>
        <authorList>
            <person name="Vandepol N."/>
            <person name="Liber J."/>
            <person name="Desiro A."/>
            <person name="Na H."/>
            <person name="Kennedy M."/>
            <person name="Barry K."/>
            <person name="Grigoriev I.V."/>
            <person name="Miller A.N."/>
            <person name="O'Donnell K."/>
            <person name="Stajich J.E."/>
            <person name="Bonito G."/>
        </authorList>
    </citation>
    <scope>NUCLEOTIDE SEQUENCE</scope>
    <source>
        <strain evidence="6">NVP1</strain>
    </source>
</reference>
<evidence type="ECO:0000313" key="6">
    <source>
        <dbReference type="EMBL" id="KAF9332357.1"/>
    </source>
</evidence>
<evidence type="ECO:0000256" key="2">
    <source>
        <dbReference type="ARBA" id="ARBA00022692"/>
    </source>
</evidence>
<dbReference type="Proteomes" id="UP000696485">
    <property type="component" value="Unassembled WGS sequence"/>
</dbReference>